<evidence type="ECO:0000256" key="9">
    <source>
        <dbReference type="SAM" id="Phobius"/>
    </source>
</evidence>
<reference evidence="13" key="1">
    <citation type="submission" date="2017-02" db="EMBL/GenBank/DDBJ databases">
        <authorList>
            <person name="Varghese N."/>
            <person name="Submissions S."/>
        </authorList>
    </citation>
    <scope>NUCLEOTIDE SEQUENCE [LARGE SCALE GENOMIC DNA]</scope>
    <source>
        <strain evidence="13">ATCC 27094</strain>
    </source>
</reference>
<feature type="transmembrane region" description="Helical" evidence="9">
    <location>
        <begin position="189"/>
        <end position="210"/>
    </location>
</feature>
<proteinExistence type="inferred from homology"/>
<gene>
    <name evidence="12" type="ORF">SAMN02745126_04211</name>
</gene>
<evidence type="ECO:0000256" key="6">
    <source>
        <dbReference type="ARBA" id="ARBA00022989"/>
    </source>
</evidence>
<evidence type="ECO:0000313" key="13">
    <source>
        <dbReference type="Proteomes" id="UP000190092"/>
    </source>
</evidence>
<dbReference type="SUPFAM" id="SSF160240">
    <property type="entry name" value="Cation efflux protein cytoplasmic domain-like"/>
    <property type="match status" value="1"/>
</dbReference>
<dbReference type="InterPro" id="IPR027469">
    <property type="entry name" value="Cation_efflux_TMD_sf"/>
</dbReference>
<dbReference type="InterPro" id="IPR058533">
    <property type="entry name" value="Cation_efflux_TM"/>
</dbReference>
<evidence type="ECO:0000256" key="3">
    <source>
        <dbReference type="ARBA" id="ARBA00022448"/>
    </source>
</evidence>
<evidence type="ECO:0000259" key="11">
    <source>
        <dbReference type="Pfam" id="PF16916"/>
    </source>
</evidence>
<name>A0A1T4RZ82_9HYPH</name>
<dbReference type="STRING" id="225324.SAMN02745126_04211"/>
<accession>A0A1T4RZ82</accession>
<feature type="domain" description="Cation efflux protein transmembrane" evidence="10">
    <location>
        <begin position="25"/>
        <end position="218"/>
    </location>
</feature>
<feature type="transmembrane region" description="Helical" evidence="9">
    <location>
        <begin position="125"/>
        <end position="145"/>
    </location>
</feature>
<dbReference type="InterPro" id="IPR027470">
    <property type="entry name" value="Cation_efflux_CTD"/>
</dbReference>
<evidence type="ECO:0000259" key="10">
    <source>
        <dbReference type="Pfam" id="PF01545"/>
    </source>
</evidence>
<evidence type="ECO:0000256" key="8">
    <source>
        <dbReference type="ARBA" id="ARBA00068882"/>
    </source>
</evidence>
<protein>
    <recommendedName>
        <fullName evidence="8">Protein p34</fullName>
    </recommendedName>
</protein>
<dbReference type="Gene3D" id="3.30.70.1350">
    <property type="entry name" value="Cation efflux protein, cytoplasmic domain"/>
    <property type="match status" value="1"/>
</dbReference>
<evidence type="ECO:0000313" key="12">
    <source>
        <dbReference type="EMBL" id="SKA21320.1"/>
    </source>
</evidence>
<evidence type="ECO:0000256" key="2">
    <source>
        <dbReference type="ARBA" id="ARBA00008114"/>
    </source>
</evidence>
<evidence type="ECO:0000256" key="1">
    <source>
        <dbReference type="ARBA" id="ARBA00004651"/>
    </source>
</evidence>
<dbReference type="NCBIfam" id="TIGR01297">
    <property type="entry name" value="CDF"/>
    <property type="match status" value="1"/>
</dbReference>
<feature type="domain" description="Cation efflux protein cytoplasmic" evidence="11">
    <location>
        <begin position="222"/>
        <end position="298"/>
    </location>
</feature>
<dbReference type="Pfam" id="PF01545">
    <property type="entry name" value="Cation_efflux"/>
    <property type="match status" value="1"/>
</dbReference>
<organism evidence="12 13">
    <name type="scientific">Enhydrobacter aerosaccus</name>
    <dbReference type="NCBI Taxonomy" id="225324"/>
    <lineage>
        <taxon>Bacteria</taxon>
        <taxon>Pseudomonadati</taxon>
        <taxon>Pseudomonadota</taxon>
        <taxon>Alphaproteobacteria</taxon>
        <taxon>Hyphomicrobiales</taxon>
        <taxon>Enhydrobacter</taxon>
    </lineage>
</organism>
<keyword evidence="13" id="KW-1185">Reference proteome</keyword>
<comment type="subcellular location">
    <subcellularLocation>
        <location evidence="1">Cell membrane</location>
        <topology evidence="1">Multi-pass membrane protein</topology>
    </subcellularLocation>
</comment>
<evidence type="ECO:0000256" key="7">
    <source>
        <dbReference type="ARBA" id="ARBA00023136"/>
    </source>
</evidence>
<dbReference type="GO" id="GO:0015086">
    <property type="term" value="F:cadmium ion transmembrane transporter activity"/>
    <property type="evidence" value="ECO:0007669"/>
    <property type="project" value="TreeGrafter"/>
</dbReference>
<dbReference type="Pfam" id="PF16916">
    <property type="entry name" value="ZT_dimer"/>
    <property type="match status" value="1"/>
</dbReference>
<feature type="transmembrane region" description="Helical" evidence="9">
    <location>
        <begin position="91"/>
        <end position="113"/>
    </location>
</feature>
<keyword evidence="7 9" id="KW-0472">Membrane</keyword>
<keyword evidence="3" id="KW-0813">Transport</keyword>
<dbReference type="GO" id="GO:0015093">
    <property type="term" value="F:ferrous iron transmembrane transporter activity"/>
    <property type="evidence" value="ECO:0007669"/>
    <property type="project" value="TreeGrafter"/>
</dbReference>
<evidence type="ECO:0000256" key="5">
    <source>
        <dbReference type="ARBA" id="ARBA00022692"/>
    </source>
</evidence>
<comment type="similarity">
    <text evidence="2">Belongs to the cation diffusion facilitator (CDF) transporter (TC 2.A.4) family.</text>
</comment>
<sequence>MVDTHAVSLTAEPEVAARLMRRASIASMSVAAILIVAKALAWLLTDSIGMLSSLVDSALDLVSSMITFVAIRQALVPADEDHRFGHGKAEALAGVAQAGFIAASAGGLVLTVIDRFLHPRPVQQEFAGLLVSGVAIVLTFALMSFQNYVVRMTKSIAITADKAHYTTDFVTNIAVGAGIVAASRLEQPWIDLAVALGVAAYLVIGAWSIGRTSIDVLMDRELPAEDRQRILDLAMRHPGVRSVHDLRTRSSGLTQFIQLHVVFQPTMSLGRAHVMGDSIEAEIREAFPQAEVILHIDPWNDHDLGARR</sequence>
<dbReference type="OrthoDB" id="9806522at2"/>
<dbReference type="InterPro" id="IPR050291">
    <property type="entry name" value="CDF_Transporter"/>
</dbReference>
<dbReference type="GO" id="GO:0005886">
    <property type="term" value="C:plasma membrane"/>
    <property type="evidence" value="ECO:0007669"/>
    <property type="project" value="UniProtKB-SubCell"/>
</dbReference>
<dbReference type="InterPro" id="IPR036837">
    <property type="entry name" value="Cation_efflux_CTD_sf"/>
</dbReference>
<dbReference type="FunFam" id="3.30.70.1350:FF:000002">
    <property type="entry name" value="Ferrous-iron efflux pump FieF"/>
    <property type="match status" value="1"/>
</dbReference>
<evidence type="ECO:0000256" key="4">
    <source>
        <dbReference type="ARBA" id="ARBA00022475"/>
    </source>
</evidence>
<dbReference type="Gene3D" id="1.20.1510.10">
    <property type="entry name" value="Cation efflux protein transmembrane domain"/>
    <property type="match status" value="1"/>
</dbReference>
<feature type="transmembrane region" description="Helical" evidence="9">
    <location>
        <begin position="25"/>
        <end position="44"/>
    </location>
</feature>
<dbReference type="PANTHER" id="PTHR43840:SF41">
    <property type="entry name" value="CATION-EFFLUX PUMP FIEF"/>
    <property type="match status" value="1"/>
</dbReference>
<keyword evidence="5 9" id="KW-0812">Transmembrane</keyword>
<dbReference type="GO" id="GO:0015341">
    <property type="term" value="F:zinc efflux antiporter activity"/>
    <property type="evidence" value="ECO:0007669"/>
    <property type="project" value="TreeGrafter"/>
</dbReference>
<keyword evidence="6 9" id="KW-1133">Transmembrane helix</keyword>
<dbReference type="Proteomes" id="UP000190092">
    <property type="component" value="Unassembled WGS sequence"/>
</dbReference>
<dbReference type="GO" id="GO:0006882">
    <property type="term" value="P:intracellular zinc ion homeostasis"/>
    <property type="evidence" value="ECO:0007669"/>
    <property type="project" value="TreeGrafter"/>
</dbReference>
<dbReference type="RefSeq" id="WP_139374000.1">
    <property type="nucleotide sequence ID" value="NZ_FUWJ01000006.1"/>
</dbReference>
<dbReference type="InterPro" id="IPR002524">
    <property type="entry name" value="Cation_efflux"/>
</dbReference>
<keyword evidence="4" id="KW-1003">Cell membrane</keyword>
<dbReference type="AlphaFoldDB" id="A0A1T4RZ82"/>
<dbReference type="SUPFAM" id="SSF161111">
    <property type="entry name" value="Cation efflux protein transmembrane domain-like"/>
    <property type="match status" value="1"/>
</dbReference>
<dbReference type="PANTHER" id="PTHR43840">
    <property type="entry name" value="MITOCHONDRIAL METAL TRANSPORTER 1-RELATED"/>
    <property type="match status" value="1"/>
</dbReference>
<dbReference type="EMBL" id="FUWJ01000006">
    <property type="protein sequence ID" value="SKA21320.1"/>
    <property type="molecule type" value="Genomic_DNA"/>
</dbReference>